<dbReference type="GO" id="GO:0005524">
    <property type="term" value="F:ATP binding"/>
    <property type="evidence" value="ECO:0007669"/>
    <property type="project" value="UniProtKB-KW"/>
</dbReference>
<comment type="similarity">
    <text evidence="1">Belongs to the AAA ATPase family.</text>
</comment>
<dbReference type="STRING" id="6669.E9HNB3"/>
<dbReference type="InterPro" id="IPR003593">
    <property type="entry name" value="AAA+_ATPase"/>
</dbReference>
<dbReference type="GO" id="GO:0031593">
    <property type="term" value="F:polyubiquitin modification-dependent protein binding"/>
    <property type="evidence" value="ECO:0000318"/>
    <property type="project" value="GO_Central"/>
</dbReference>
<dbReference type="KEGG" id="dpx:DAPPUDRAFT_302447"/>
<dbReference type="InterPro" id="IPR003960">
    <property type="entry name" value="ATPase_AAA_CS"/>
</dbReference>
<evidence type="ECO:0000259" key="2">
    <source>
        <dbReference type="SMART" id="SM00382"/>
    </source>
</evidence>
<dbReference type="Pfam" id="PF00004">
    <property type="entry name" value="AAA"/>
    <property type="match status" value="2"/>
</dbReference>
<dbReference type="InterPro" id="IPR003959">
    <property type="entry name" value="ATPase_AAA_core"/>
</dbReference>
<keyword evidence="4" id="KW-1185">Reference proteome</keyword>
<dbReference type="Proteomes" id="UP000000305">
    <property type="component" value="Unassembled WGS sequence"/>
</dbReference>
<dbReference type="GO" id="GO:0005634">
    <property type="term" value="C:nucleus"/>
    <property type="evidence" value="ECO:0000318"/>
    <property type="project" value="GO_Central"/>
</dbReference>
<protein>
    <recommendedName>
        <fullName evidence="2">AAA+ ATPase domain-containing protein</fullName>
    </recommendedName>
</protein>
<feature type="domain" description="AAA+ ATPase" evidence="2">
    <location>
        <begin position="30"/>
        <end position="165"/>
    </location>
</feature>
<dbReference type="SMART" id="SM00382">
    <property type="entry name" value="AAA"/>
    <property type="match status" value="2"/>
</dbReference>
<dbReference type="HOGENOM" id="CLU_000688_12_3_1"/>
<feature type="domain" description="AAA+ ATPase" evidence="2">
    <location>
        <begin position="286"/>
        <end position="424"/>
    </location>
</feature>
<evidence type="ECO:0000313" key="3">
    <source>
        <dbReference type="EMBL" id="EFX66730.1"/>
    </source>
</evidence>
<proteinExistence type="inferred from homology"/>
<dbReference type="PANTHER" id="PTHR23077:SF194">
    <property type="entry name" value="ATPASE FAMILY GENE 2 PROTEIN HOMOLOG B"/>
    <property type="match status" value="1"/>
</dbReference>
<dbReference type="PROSITE" id="PS00674">
    <property type="entry name" value="AAA"/>
    <property type="match status" value="2"/>
</dbReference>
<dbReference type="PhylomeDB" id="E9HNB3"/>
<gene>
    <name evidence="3" type="ORF">DAPPUDRAFT_302447</name>
</gene>
<dbReference type="AlphaFoldDB" id="E9HNB3"/>
<reference evidence="3 4" key="1">
    <citation type="journal article" date="2011" name="Science">
        <title>The ecoresponsive genome of Daphnia pulex.</title>
        <authorList>
            <person name="Colbourne J.K."/>
            <person name="Pfrender M.E."/>
            <person name="Gilbert D."/>
            <person name="Thomas W.K."/>
            <person name="Tucker A."/>
            <person name="Oakley T.H."/>
            <person name="Tokishita S."/>
            <person name="Aerts A."/>
            <person name="Arnold G.J."/>
            <person name="Basu M.K."/>
            <person name="Bauer D.J."/>
            <person name="Caceres C.E."/>
            <person name="Carmel L."/>
            <person name="Casola C."/>
            <person name="Choi J.H."/>
            <person name="Detter J.C."/>
            <person name="Dong Q."/>
            <person name="Dusheyko S."/>
            <person name="Eads B.D."/>
            <person name="Frohlich T."/>
            <person name="Geiler-Samerotte K.A."/>
            <person name="Gerlach D."/>
            <person name="Hatcher P."/>
            <person name="Jogdeo S."/>
            <person name="Krijgsveld J."/>
            <person name="Kriventseva E.V."/>
            <person name="Kultz D."/>
            <person name="Laforsch C."/>
            <person name="Lindquist E."/>
            <person name="Lopez J."/>
            <person name="Manak J.R."/>
            <person name="Muller J."/>
            <person name="Pangilinan J."/>
            <person name="Patwardhan R.P."/>
            <person name="Pitluck S."/>
            <person name="Pritham E.J."/>
            <person name="Rechtsteiner A."/>
            <person name="Rho M."/>
            <person name="Rogozin I.B."/>
            <person name="Sakarya O."/>
            <person name="Salamov A."/>
            <person name="Schaack S."/>
            <person name="Shapiro H."/>
            <person name="Shiga Y."/>
            <person name="Skalitzky C."/>
            <person name="Smith Z."/>
            <person name="Souvorov A."/>
            <person name="Sung W."/>
            <person name="Tang Z."/>
            <person name="Tsuchiya D."/>
            <person name="Tu H."/>
            <person name="Vos H."/>
            <person name="Wang M."/>
            <person name="Wolf Y.I."/>
            <person name="Yamagata H."/>
            <person name="Yamada T."/>
            <person name="Ye Y."/>
            <person name="Shaw J.R."/>
            <person name="Andrews J."/>
            <person name="Crease T.J."/>
            <person name="Tang H."/>
            <person name="Lucas S.M."/>
            <person name="Robertson H.M."/>
            <person name="Bork P."/>
            <person name="Koonin E.V."/>
            <person name="Zdobnov E.M."/>
            <person name="Grigoriev I.V."/>
            <person name="Lynch M."/>
            <person name="Boore J.L."/>
        </authorList>
    </citation>
    <scope>NUCLEOTIDE SEQUENCE [LARGE SCALE GENOMIC DNA]</scope>
</reference>
<dbReference type="GO" id="GO:0030970">
    <property type="term" value="P:retrograde protein transport, ER to cytosol"/>
    <property type="evidence" value="ECO:0000318"/>
    <property type="project" value="GO_Central"/>
</dbReference>
<keyword evidence="1" id="KW-0547">Nucleotide-binding</keyword>
<dbReference type="Gene3D" id="1.10.8.60">
    <property type="match status" value="2"/>
</dbReference>
<evidence type="ECO:0000256" key="1">
    <source>
        <dbReference type="RuleBase" id="RU003651"/>
    </source>
</evidence>
<dbReference type="InterPro" id="IPR050168">
    <property type="entry name" value="AAA_ATPase_domain"/>
</dbReference>
<dbReference type="GO" id="GO:0043161">
    <property type="term" value="P:proteasome-mediated ubiquitin-dependent protein catabolic process"/>
    <property type="evidence" value="ECO:0000318"/>
    <property type="project" value="GO_Central"/>
</dbReference>
<dbReference type="GO" id="GO:0016887">
    <property type="term" value="F:ATP hydrolysis activity"/>
    <property type="evidence" value="ECO:0000318"/>
    <property type="project" value="GO_Central"/>
</dbReference>
<accession>E9HNB3</accession>
<dbReference type="EMBL" id="GL732695">
    <property type="protein sequence ID" value="EFX66730.1"/>
    <property type="molecule type" value="Genomic_DNA"/>
</dbReference>
<dbReference type="Gene3D" id="3.40.50.300">
    <property type="entry name" value="P-loop containing nucleotide triphosphate hydrolases"/>
    <property type="match status" value="2"/>
</dbReference>
<dbReference type="InParanoid" id="E9HNB3"/>
<dbReference type="PANTHER" id="PTHR23077">
    <property type="entry name" value="AAA-FAMILY ATPASE"/>
    <property type="match status" value="1"/>
</dbReference>
<dbReference type="FunFam" id="3.40.50.300:FF:001440">
    <property type="entry name" value="ATPase, AAA family protein"/>
    <property type="match status" value="1"/>
</dbReference>
<dbReference type="GO" id="GO:0097352">
    <property type="term" value="P:autophagosome maturation"/>
    <property type="evidence" value="ECO:0000318"/>
    <property type="project" value="GO_Central"/>
</dbReference>
<dbReference type="GO" id="GO:0005829">
    <property type="term" value="C:cytosol"/>
    <property type="evidence" value="ECO:0000318"/>
    <property type="project" value="GO_Central"/>
</dbReference>
<dbReference type="SUPFAM" id="SSF52540">
    <property type="entry name" value="P-loop containing nucleoside triphosphate hydrolases"/>
    <property type="match status" value="2"/>
</dbReference>
<evidence type="ECO:0000313" key="4">
    <source>
        <dbReference type="Proteomes" id="UP000000305"/>
    </source>
</evidence>
<dbReference type="OMA" id="ECPKGVL"/>
<dbReference type="eggNOG" id="KOG0730">
    <property type="taxonomic scope" value="Eukaryota"/>
</dbReference>
<dbReference type="FunFam" id="3.40.50.300:FF:001602">
    <property type="entry name" value="Cell division cycle protein-like protein"/>
    <property type="match status" value="1"/>
</dbReference>
<dbReference type="InterPro" id="IPR041569">
    <property type="entry name" value="AAA_lid_3"/>
</dbReference>
<dbReference type="GO" id="GO:0051228">
    <property type="term" value="P:mitotic spindle disassembly"/>
    <property type="evidence" value="ECO:0000318"/>
    <property type="project" value="GO_Central"/>
</dbReference>
<keyword evidence="1" id="KW-0067">ATP-binding</keyword>
<dbReference type="Pfam" id="PF17862">
    <property type="entry name" value="AAA_lid_3"/>
    <property type="match status" value="2"/>
</dbReference>
<name>E9HNB3_DAPPU</name>
<dbReference type="InterPro" id="IPR027417">
    <property type="entry name" value="P-loop_NTPase"/>
</dbReference>
<dbReference type="GO" id="GO:0034098">
    <property type="term" value="C:VCP-NPL4-UFD1 AAA ATPase complex"/>
    <property type="evidence" value="ECO:0000318"/>
    <property type="project" value="GO_Central"/>
</dbReference>
<sequence>MGGVDEAYNKLKELVVYPLQHPQVFAQLCAPRGILLHGPPGCGKSSIVQQLCAENGLFLIPVTCSDLSSSDPGGSEEKLRNIFKESLSVSSPTVLFLDVVDSICPKRGGQTHTNRLITCLTGLIDDVHTNRNLTIMAATNRLEDVDPSLRRPGRLDREVHLYAPNCHQREEIIKAICEEIELYTDLEDVKQVAEMTPGYVGADLNLLCREALYLSLDRCQLTVKEWKAAIGRVRPSAMRESTGSGEFRRVSWDEVGGLEEARMYIRRSVEWPLKHPEAFERLNVPRPKGVLIYGPPGCGKSLLVRAAATSCTASFLSISAAELFSPFVGDSEKMVSDLFRRARQAVPAILFLDELDAMVGGRTNANHGRTAQLGVVAALLQEMDGISSSQGVVVVGATNRPDKIDGALLRPGRFDSLVHIPHPDVTARLAVLQSLCRKMPLKEVDLKNLAERTQLFSGADLESLTKEAALGALEEDLSAFEILQRHFEQALAKVPPSITLEQADFYRDYASGKRK</sequence>
<organism evidence="3 4">
    <name type="scientific">Daphnia pulex</name>
    <name type="common">Water flea</name>
    <dbReference type="NCBI Taxonomy" id="6669"/>
    <lineage>
        <taxon>Eukaryota</taxon>
        <taxon>Metazoa</taxon>
        <taxon>Ecdysozoa</taxon>
        <taxon>Arthropoda</taxon>
        <taxon>Crustacea</taxon>
        <taxon>Branchiopoda</taxon>
        <taxon>Diplostraca</taxon>
        <taxon>Cladocera</taxon>
        <taxon>Anomopoda</taxon>
        <taxon>Daphniidae</taxon>
        <taxon>Daphnia</taxon>
    </lineage>
</organism>
<dbReference type="OrthoDB" id="27435at2759"/>